<feature type="domain" description="Nitroreductase" evidence="1">
    <location>
        <begin position="324"/>
        <end position="500"/>
    </location>
</feature>
<evidence type="ECO:0000259" key="1">
    <source>
        <dbReference type="Pfam" id="PF00881"/>
    </source>
</evidence>
<dbReference type="Gene3D" id="3.40.109.10">
    <property type="entry name" value="NADH Oxidase"/>
    <property type="match status" value="2"/>
</dbReference>
<dbReference type="PANTHER" id="PTHR42741:SF3">
    <property type="entry name" value="NITROREDUCTASE FAMILY PROTEIN"/>
    <property type="match status" value="1"/>
</dbReference>
<organism evidence="2 3">
    <name type="scientific">Microcystis aeruginosa NIES-2521</name>
    <dbReference type="NCBI Taxonomy" id="2303983"/>
    <lineage>
        <taxon>Bacteria</taxon>
        <taxon>Bacillati</taxon>
        <taxon>Cyanobacteriota</taxon>
        <taxon>Cyanophyceae</taxon>
        <taxon>Oscillatoriophycideae</taxon>
        <taxon>Chroococcales</taxon>
        <taxon>Microcystaceae</taxon>
        <taxon>Microcystis</taxon>
    </lineage>
</organism>
<feature type="domain" description="Nitroreductase" evidence="1">
    <location>
        <begin position="93"/>
        <end position="229"/>
    </location>
</feature>
<dbReference type="GO" id="GO:0016491">
    <property type="term" value="F:oxidoreductase activity"/>
    <property type="evidence" value="ECO:0007669"/>
    <property type="project" value="InterPro"/>
</dbReference>
<gene>
    <name evidence="2" type="ORF">MiTs_02210</name>
</gene>
<dbReference type="Pfam" id="PF00881">
    <property type="entry name" value="Nitroreductase"/>
    <property type="match status" value="2"/>
</dbReference>
<evidence type="ECO:0000313" key="2">
    <source>
        <dbReference type="EMBL" id="GCA80205.1"/>
    </source>
</evidence>
<accession>A0A5A5RZ16</accession>
<dbReference type="InterPro" id="IPR000415">
    <property type="entry name" value="Nitroreductase-like"/>
</dbReference>
<dbReference type="NCBIfam" id="TIGR03605">
    <property type="entry name" value="antibiot_sagB"/>
    <property type="match status" value="2"/>
</dbReference>
<evidence type="ECO:0000313" key="3">
    <source>
        <dbReference type="Proteomes" id="UP000324689"/>
    </source>
</evidence>
<proteinExistence type="predicted"/>
<protein>
    <recommendedName>
        <fullName evidence="1">Nitroreductase domain-containing protein</fullName>
    </recommendedName>
</protein>
<sequence>MPDQPISIAQYYHERTKYDPQTIASKSKGLDWSQQPYPFKEYKIGQTFDLKPYLSRQTVPQKGDFWRRISRILGCSYGLTAKIATMGSPLYLRSAPSAGGLYPAEVYLISRGTEFLPAGLYSYQGQSHSLLLFWESDVWTHLQSACFWNPVLENTDIALVTSAIFYRSAWRYEDRAYRRIFLDTGHLLGNIELSASINDYRAHLIGGFNDSQMNELLYLDSEKESVMTVIALADLLNIRQNLPPSTTALPSATTTLYPKIAEGELLSSLQRATIIDADEKIEAAVTPSNWEDKYNFPFCLKVSVTSRPVNWGQDLIDLESTMLKRRSTRAYSGASLSLDELRALLHFTYQPQDYASQNLDPNPDYFALDLLETFIAVSAVTGLEEGCYYYAPKAQELRQIRFKNFRQELHYLCLGQDLGRDAAAVVFHTADLSKAVAKYGDRVYRYLHADAGHLGQRLNLAAIHLGLGVSGIGGFFDDQVNEVLGIPSDEAVIYITTLGRPKVF</sequence>
<dbReference type="EMBL" id="BHVQ01000024">
    <property type="protein sequence ID" value="GCA80205.1"/>
    <property type="molecule type" value="Genomic_DNA"/>
</dbReference>
<dbReference type="RefSeq" id="WP_149975647.1">
    <property type="nucleotide sequence ID" value="NZ_BHVQ01000024.1"/>
</dbReference>
<dbReference type="CDD" id="cd02142">
    <property type="entry name" value="McbC_SagB-like_oxidoreductase"/>
    <property type="match status" value="2"/>
</dbReference>
<comment type="caution">
    <text evidence="2">The sequence shown here is derived from an EMBL/GenBank/DDBJ whole genome shotgun (WGS) entry which is preliminary data.</text>
</comment>
<dbReference type="PANTHER" id="PTHR42741">
    <property type="entry name" value="NITROREDUCTASE FAMILY PROTEIN"/>
    <property type="match status" value="1"/>
</dbReference>
<dbReference type="SUPFAM" id="SSF55469">
    <property type="entry name" value="FMN-dependent nitroreductase-like"/>
    <property type="match status" value="2"/>
</dbReference>
<name>A0A5A5RZ16_MICAE</name>
<dbReference type="AlphaFoldDB" id="A0A5A5RZ16"/>
<dbReference type="Proteomes" id="UP000324689">
    <property type="component" value="Unassembled WGS sequence"/>
</dbReference>
<reference evidence="2 3" key="1">
    <citation type="submission" date="2018-09" db="EMBL/GenBank/DDBJ databases">
        <title>Evolutionary history of phycoerythrin pigmentation in the water bloom-forming cyanobacterium Microcystis aeruginosa.</title>
        <authorList>
            <person name="Tanabe Y."/>
            <person name="Tanabe Y."/>
            <person name="Yamaguchi H."/>
        </authorList>
    </citation>
    <scope>NUCLEOTIDE SEQUENCE [LARGE SCALE GENOMIC DNA]</scope>
    <source>
        <strain evidence="2 3">NIES-2521</strain>
    </source>
</reference>
<dbReference type="InterPro" id="IPR029479">
    <property type="entry name" value="Nitroreductase"/>
</dbReference>
<dbReference type="InterPro" id="IPR020051">
    <property type="entry name" value="SagB-type_dehydrogenase"/>
</dbReference>